<comment type="caution">
    <text evidence="1">The sequence shown here is derived from an EMBL/GenBank/DDBJ whole genome shotgun (WGS) entry which is preliminary data.</text>
</comment>
<keyword evidence="2" id="KW-1185">Reference proteome</keyword>
<dbReference type="EMBL" id="PYFT01000001">
    <property type="protein sequence ID" value="PSR54159.1"/>
    <property type="molecule type" value="Genomic_DNA"/>
</dbReference>
<evidence type="ECO:0008006" key="3">
    <source>
        <dbReference type="Google" id="ProtNLM"/>
    </source>
</evidence>
<dbReference type="InterPro" id="IPR053738">
    <property type="entry name" value="Lambda_capsid_assembly"/>
</dbReference>
<protein>
    <recommendedName>
        <fullName evidence="3">Major capsid protein E</fullName>
    </recommendedName>
</protein>
<dbReference type="AlphaFoldDB" id="A0A2T2YF69"/>
<dbReference type="Proteomes" id="UP000240357">
    <property type="component" value="Unassembled WGS sequence"/>
</dbReference>
<dbReference type="RefSeq" id="WP_106929559.1">
    <property type="nucleotide sequence ID" value="NZ_PYFT01000001.1"/>
</dbReference>
<reference evidence="1 2" key="1">
    <citation type="submission" date="2018-03" db="EMBL/GenBank/DDBJ databases">
        <title>Adhaeribacter sp. HMF7605 Genome sequencing and assembly.</title>
        <authorList>
            <person name="Kang H."/>
            <person name="Kang J."/>
            <person name="Cha I."/>
            <person name="Kim H."/>
            <person name="Joh K."/>
        </authorList>
    </citation>
    <scope>NUCLEOTIDE SEQUENCE [LARGE SCALE GENOMIC DNA]</scope>
    <source>
        <strain evidence="1 2">HMF7605</strain>
    </source>
</reference>
<evidence type="ECO:0000313" key="2">
    <source>
        <dbReference type="Proteomes" id="UP000240357"/>
    </source>
</evidence>
<dbReference type="OrthoDB" id="1269635at2"/>
<accession>A0A2T2YF69</accession>
<sequence>MSRATSIYQELIPNMHVGADMQAYIDNSQVALFGRTLWRKYLTWGVKKGELSFETVVGKSRNPAAASIVDKNSPAPLRSRPGISFVSGKIPTMKEKFAMDQDDYRAIQNLRNYMSGVELEDEIARLLQNDVQEVSLSTDLRLDYMFLQGISTLTIDVSVLNNPDGAVFGTIPLLQPDDMASHLLPVVKVWSDATSDPIQDIRNVVQSASNTKGLVFDSIWMDNAKWFQLSQNAALKAYISGYNNPGSNAKFVVTLDRVNEFLGANRLPTINLLDQVIGIESIATQADKAAPIKYQRPFEANNVVFMPAGRLGTVHNAYVIEEAAPVAGKTYAKYDRALIKKWRDDDPWREYTEIELNAFPGIEAADNIYVLKTNVAA</sequence>
<proteinExistence type="predicted"/>
<gene>
    <name evidence="1" type="ORF">AHMF7605_11820</name>
</gene>
<dbReference type="Gene3D" id="3.90.1690.10">
    <property type="entry name" value="phage-related protein like domain"/>
    <property type="match status" value="1"/>
</dbReference>
<organism evidence="1 2">
    <name type="scientific">Adhaeribacter arboris</name>
    <dbReference type="NCBI Taxonomy" id="2072846"/>
    <lineage>
        <taxon>Bacteria</taxon>
        <taxon>Pseudomonadati</taxon>
        <taxon>Bacteroidota</taxon>
        <taxon>Cytophagia</taxon>
        <taxon>Cytophagales</taxon>
        <taxon>Hymenobacteraceae</taxon>
        <taxon>Adhaeribacter</taxon>
    </lineage>
</organism>
<name>A0A2T2YF69_9BACT</name>
<evidence type="ECO:0000313" key="1">
    <source>
        <dbReference type="EMBL" id="PSR54159.1"/>
    </source>
</evidence>